<dbReference type="Gene3D" id="3.30.390.30">
    <property type="match status" value="1"/>
</dbReference>
<feature type="binding site" evidence="9">
    <location>
        <begin position="174"/>
        <end position="181"/>
    </location>
    <ligand>
        <name>NAD(+)</name>
        <dbReference type="ChEBI" id="CHEBI:57540"/>
    </ligand>
</feature>
<evidence type="ECO:0000313" key="14">
    <source>
        <dbReference type="EMBL" id="OHA47871.1"/>
    </source>
</evidence>
<feature type="binding site" evidence="9">
    <location>
        <position position="197"/>
    </location>
    <ligand>
        <name>NAD(+)</name>
        <dbReference type="ChEBI" id="CHEBI:57540"/>
    </ligand>
</feature>
<feature type="binding site" evidence="9">
    <location>
        <position position="113"/>
    </location>
    <ligand>
        <name>FAD</name>
        <dbReference type="ChEBI" id="CHEBI:57692"/>
    </ligand>
</feature>
<comment type="cofactor">
    <cofactor evidence="9">
        <name>FAD</name>
        <dbReference type="ChEBI" id="CHEBI:57692"/>
    </cofactor>
    <text evidence="9">Binds 1 FAD per subunit.</text>
</comment>
<feature type="domain" description="FAD/NAD(P)-binding" evidence="13">
    <location>
        <begin position="4"/>
        <end position="309"/>
    </location>
</feature>
<feature type="disulfide bond" description="Redox-active" evidence="10">
    <location>
        <begin position="40"/>
        <end position="45"/>
    </location>
</feature>
<feature type="binding site" evidence="9">
    <location>
        <position position="264"/>
    </location>
    <ligand>
        <name>NAD(+)</name>
        <dbReference type="ChEBI" id="CHEBI:57540"/>
    </ligand>
</feature>
<dbReference type="GO" id="GO:0050660">
    <property type="term" value="F:flavin adenine dinucleotide binding"/>
    <property type="evidence" value="ECO:0007669"/>
    <property type="project" value="TreeGrafter"/>
</dbReference>
<dbReference type="PRINTS" id="PR00411">
    <property type="entry name" value="PNDRDTASEI"/>
</dbReference>
<dbReference type="InterPro" id="IPR023753">
    <property type="entry name" value="FAD/NAD-binding_dom"/>
</dbReference>
<keyword evidence="2 11" id="KW-0285">Flavoprotein</keyword>
<dbReference type="FunFam" id="3.30.390.30:FF:000001">
    <property type="entry name" value="Dihydrolipoyl dehydrogenase"/>
    <property type="match status" value="1"/>
</dbReference>
<evidence type="ECO:0000256" key="11">
    <source>
        <dbReference type="RuleBase" id="RU003691"/>
    </source>
</evidence>
<feature type="binding site" evidence="9">
    <location>
        <position position="305"/>
    </location>
    <ligand>
        <name>NAD(+)</name>
        <dbReference type="ChEBI" id="CHEBI:57540"/>
    </ligand>
</feature>
<evidence type="ECO:0000256" key="1">
    <source>
        <dbReference type="ARBA" id="ARBA00007532"/>
    </source>
</evidence>
<name>A0A1G2PJP9_9BACT</name>
<dbReference type="PIRSF" id="PIRSF000350">
    <property type="entry name" value="Mercury_reductase_MerA"/>
    <property type="match status" value="1"/>
</dbReference>
<dbReference type="EMBL" id="MHSS01000013">
    <property type="protein sequence ID" value="OHA47871.1"/>
    <property type="molecule type" value="Genomic_DNA"/>
</dbReference>
<dbReference type="InterPro" id="IPR016156">
    <property type="entry name" value="FAD/NAD-linked_Rdtase_dimer_sf"/>
</dbReference>
<reference evidence="14 15" key="1">
    <citation type="journal article" date="2016" name="Nat. Commun.">
        <title>Thousands of microbial genomes shed light on interconnected biogeochemical processes in an aquifer system.</title>
        <authorList>
            <person name="Anantharaman K."/>
            <person name="Brown C.T."/>
            <person name="Hug L.A."/>
            <person name="Sharon I."/>
            <person name="Castelle C.J."/>
            <person name="Probst A.J."/>
            <person name="Thomas B.C."/>
            <person name="Singh A."/>
            <person name="Wilkins M.J."/>
            <person name="Karaoz U."/>
            <person name="Brodie E.L."/>
            <person name="Williams K.H."/>
            <person name="Hubbard S.S."/>
            <person name="Banfield J.F."/>
        </authorList>
    </citation>
    <scope>NUCLEOTIDE SEQUENCE [LARGE SCALE GENOMIC DNA]</scope>
</reference>
<dbReference type="InterPro" id="IPR012999">
    <property type="entry name" value="Pyr_OxRdtase_I_AS"/>
</dbReference>
<feature type="active site" description="Proton acceptor" evidence="8">
    <location>
        <position position="438"/>
    </location>
</feature>
<dbReference type="PANTHER" id="PTHR22912">
    <property type="entry name" value="DISULFIDE OXIDOREDUCTASE"/>
    <property type="match status" value="1"/>
</dbReference>
<organism evidence="14 15">
    <name type="scientific">Candidatus Terrybacteria bacterium RIFCSPHIGHO2_01_FULL_48_17</name>
    <dbReference type="NCBI Taxonomy" id="1802362"/>
    <lineage>
        <taxon>Bacteria</taxon>
        <taxon>Candidatus Terryibacteriota</taxon>
    </lineage>
</organism>
<keyword evidence="6" id="KW-1015">Disulfide bond</keyword>
<dbReference type="SUPFAM" id="SSF55424">
    <property type="entry name" value="FAD/NAD-linked reductases, dimerisation (C-terminal) domain"/>
    <property type="match status" value="1"/>
</dbReference>
<evidence type="ECO:0000259" key="13">
    <source>
        <dbReference type="Pfam" id="PF07992"/>
    </source>
</evidence>
<dbReference type="AlphaFoldDB" id="A0A1G2PJP9"/>
<evidence type="ECO:0000313" key="15">
    <source>
        <dbReference type="Proteomes" id="UP000177629"/>
    </source>
</evidence>
<dbReference type="PRINTS" id="PR00368">
    <property type="entry name" value="FADPNR"/>
</dbReference>
<dbReference type="PANTHER" id="PTHR22912:SF217">
    <property type="entry name" value="DIHYDROLIPOYL DEHYDROGENASE"/>
    <property type="match status" value="1"/>
</dbReference>
<keyword evidence="7 11" id="KW-0676">Redox-active center</keyword>
<evidence type="ECO:0000256" key="4">
    <source>
        <dbReference type="ARBA" id="ARBA00023002"/>
    </source>
</evidence>
<dbReference type="GO" id="GO:0004148">
    <property type="term" value="F:dihydrolipoyl dehydrogenase (NADH) activity"/>
    <property type="evidence" value="ECO:0007669"/>
    <property type="project" value="TreeGrafter"/>
</dbReference>
<sequence length="453" mass="48730">MEEFDVIVIGAGSGLQVSAAASRKGMKVAVVEEGPMGGTCLNRGCIPSKMLIHAAEIAQTVQNAAKFGIDAELKGIRFAEITKRVAATVDEEATDIEEANKKNPNITLFKARGKFVGEKTLEIEGKQIKGETIVIAAGTRPVAPPIPGLDHVEYLTSDNGLRLEKLPKSMVMVGGGYIASELAHFFGSLGTEMTIIEMAPKLLGRSDSDIANTFTEAFSQRFNVLLEHKVIKVAKGGEGVIVTVQDKDGKEKTVSGETLFLAVGRRPNTDVLDLEKTGVELTDKGYVKTNEYLETNMPGIWALGDIAGKWFFKHSANLEAEYVWRNALLGEKAPVDYSAIPHSVFTDPQIAGVGATEDELKTAGTPYKKGVYKYRHTGMGQAMMELHGFVKALADGKGEKILGCQILGPDASTLIHEVAVAMKNGLTVQQLAKTVHAHPALSEVVQRAFLAIR</sequence>
<protein>
    <submittedName>
        <fullName evidence="14">Dihydrolipoyl dehydrogenase</fullName>
    </submittedName>
</protein>
<evidence type="ECO:0000256" key="8">
    <source>
        <dbReference type="PIRSR" id="PIRSR000350-2"/>
    </source>
</evidence>
<keyword evidence="3 9" id="KW-0274">FAD</keyword>
<dbReference type="InterPro" id="IPR001100">
    <property type="entry name" value="Pyr_nuc-diS_OxRdtase"/>
</dbReference>
<keyword evidence="4 11" id="KW-0560">Oxidoreductase</keyword>
<gene>
    <name evidence="14" type="ORF">A2806_02410</name>
</gene>
<comment type="similarity">
    <text evidence="1 11">Belongs to the class-I pyridine nucleotide-disulfide oxidoreductase family.</text>
</comment>
<evidence type="ECO:0000259" key="12">
    <source>
        <dbReference type="Pfam" id="PF02852"/>
    </source>
</evidence>
<dbReference type="Gene3D" id="3.50.50.60">
    <property type="entry name" value="FAD/NAD(P)-binding domain"/>
    <property type="match status" value="2"/>
</dbReference>
<keyword evidence="9" id="KW-0547">Nucleotide-binding</keyword>
<evidence type="ECO:0000256" key="9">
    <source>
        <dbReference type="PIRSR" id="PIRSR000350-3"/>
    </source>
</evidence>
<dbReference type="InterPro" id="IPR004099">
    <property type="entry name" value="Pyr_nucl-diS_OxRdtase_dimer"/>
</dbReference>
<keyword evidence="5 9" id="KW-0520">NAD</keyword>
<evidence type="ECO:0000256" key="6">
    <source>
        <dbReference type="ARBA" id="ARBA00023157"/>
    </source>
</evidence>
<dbReference type="STRING" id="1802362.A2806_02410"/>
<dbReference type="Proteomes" id="UP000177629">
    <property type="component" value="Unassembled WGS sequence"/>
</dbReference>
<evidence type="ECO:0000256" key="10">
    <source>
        <dbReference type="PIRSR" id="PIRSR000350-4"/>
    </source>
</evidence>
<proteinExistence type="inferred from homology"/>
<dbReference type="SUPFAM" id="SSF51905">
    <property type="entry name" value="FAD/NAD(P)-binding domain"/>
    <property type="match status" value="1"/>
</dbReference>
<dbReference type="PROSITE" id="PS00076">
    <property type="entry name" value="PYRIDINE_REDOX_1"/>
    <property type="match status" value="1"/>
</dbReference>
<evidence type="ECO:0000256" key="5">
    <source>
        <dbReference type="ARBA" id="ARBA00023027"/>
    </source>
</evidence>
<dbReference type="Pfam" id="PF02852">
    <property type="entry name" value="Pyr_redox_dim"/>
    <property type="match status" value="1"/>
</dbReference>
<dbReference type="InterPro" id="IPR036188">
    <property type="entry name" value="FAD/NAD-bd_sf"/>
</dbReference>
<comment type="caution">
    <text evidence="14">The sequence shown here is derived from an EMBL/GenBank/DDBJ whole genome shotgun (WGS) entry which is preliminary data.</text>
</comment>
<dbReference type="Pfam" id="PF07992">
    <property type="entry name" value="Pyr_redox_2"/>
    <property type="match status" value="1"/>
</dbReference>
<evidence type="ECO:0000256" key="3">
    <source>
        <dbReference type="ARBA" id="ARBA00022827"/>
    </source>
</evidence>
<dbReference type="InterPro" id="IPR050151">
    <property type="entry name" value="Class-I_Pyr_Nuc-Dis_Oxidored"/>
</dbReference>
<feature type="domain" description="Pyridine nucleotide-disulphide oxidoreductase dimerisation" evidence="12">
    <location>
        <begin position="340"/>
        <end position="448"/>
    </location>
</feature>
<evidence type="ECO:0000256" key="2">
    <source>
        <dbReference type="ARBA" id="ARBA00022630"/>
    </source>
</evidence>
<dbReference type="GO" id="GO:0006103">
    <property type="term" value="P:2-oxoglutarate metabolic process"/>
    <property type="evidence" value="ECO:0007669"/>
    <property type="project" value="TreeGrafter"/>
</dbReference>
<feature type="binding site" evidence="9">
    <location>
        <position position="49"/>
    </location>
    <ligand>
        <name>FAD</name>
        <dbReference type="ChEBI" id="CHEBI:57692"/>
    </ligand>
</feature>
<evidence type="ECO:0000256" key="7">
    <source>
        <dbReference type="ARBA" id="ARBA00023284"/>
    </source>
</evidence>
<accession>A0A1G2PJP9</accession>